<dbReference type="InterPro" id="IPR011033">
    <property type="entry name" value="PRC_barrel-like_sf"/>
</dbReference>
<sequence length="129" mass="14467">MDRTTVDRLYDCDVLDRHGRPIGPVSEVWLADGRPLWATVRRAGGTTLVPILGAQVRERRLVVPVEEHEVAGAPEVRSRELSDDEQAELHDHYGLTLPEQRLVRHERGGKTSVSAPTTLRPRPGKRPAR</sequence>
<reference evidence="4" key="1">
    <citation type="journal article" date="2019" name="Int. J. Syst. Evol. Microbiol.">
        <title>The Global Catalogue of Microorganisms (GCM) 10K type strain sequencing project: providing services to taxonomists for standard genome sequencing and annotation.</title>
        <authorList>
            <consortium name="The Broad Institute Genomics Platform"/>
            <consortium name="The Broad Institute Genome Sequencing Center for Infectious Disease"/>
            <person name="Wu L."/>
            <person name="Ma J."/>
        </authorList>
    </citation>
    <scope>NUCLEOTIDE SEQUENCE [LARGE SCALE GENOMIC DNA]</scope>
    <source>
        <strain evidence="4">CCUG 60214</strain>
    </source>
</reference>
<comment type="caution">
    <text evidence="3">The sequence shown here is derived from an EMBL/GenBank/DDBJ whole genome shotgun (WGS) entry which is preliminary data.</text>
</comment>
<name>A0ABW3QVD0_9PSEU</name>
<protein>
    <submittedName>
        <fullName evidence="3">PRC-barrel domain-containing protein</fullName>
    </submittedName>
</protein>
<keyword evidence="4" id="KW-1185">Reference proteome</keyword>
<feature type="compositionally biased region" description="Basic and acidic residues" evidence="1">
    <location>
        <begin position="72"/>
        <end position="93"/>
    </location>
</feature>
<dbReference type="Gene3D" id="3.90.50.10">
    <property type="entry name" value="Photosynthetic Reaction Center, subunit H, domain 2"/>
    <property type="match status" value="1"/>
</dbReference>
<dbReference type="RefSeq" id="WP_380724216.1">
    <property type="nucleotide sequence ID" value="NZ_JBHTLK010000077.1"/>
</dbReference>
<dbReference type="Proteomes" id="UP001597168">
    <property type="component" value="Unassembled WGS sequence"/>
</dbReference>
<organism evidence="3 4">
    <name type="scientific">Saccharothrix hoggarensis</name>
    <dbReference type="NCBI Taxonomy" id="913853"/>
    <lineage>
        <taxon>Bacteria</taxon>
        <taxon>Bacillati</taxon>
        <taxon>Actinomycetota</taxon>
        <taxon>Actinomycetes</taxon>
        <taxon>Pseudonocardiales</taxon>
        <taxon>Pseudonocardiaceae</taxon>
        <taxon>Saccharothrix</taxon>
    </lineage>
</organism>
<proteinExistence type="predicted"/>
<dbReference type="Pfam" id="PF05239">
    <property type="entry name" value="PRC"/>
    <property type="match status" value="1"/>
</dbReference>
<feature type="region of interest" description="Disordered" evidence="1">
    <location>
        <begin position="72"/>
        <end position="129"/>
    </location>
</feature>
<dbReference type="InterPro" id="IPR014747">
    <property type="entry name" value="Bac_photo_RC_H_C"/>
</dbReference>
<evidence type="ECO:0000259" key="2">
    <source>
        <dbReference type="Pfam" id="PF05239"/>
    </source>
</evidence>
<feature type="domain" description="PRC-barrel" evidence="2">
    <location>
        <begin position="5"/>
        <end position="65"/>
    </location>
</feature>
<dbReference type="SUPFAM" id="SSF50346">
    <property type="entry name" value="PRC-barrel domain"/>
    <property type="match status" value="1"/>
</dbReference>
<accession>A0ABW3QVD0</accession>
<evidence type="ECO:0000313" key="3">
    <source>
        <dbReference type="EMBL" id="MFD1148797.1"/>
    </source>
</evidence>
<gene>
    <name evidence="3" type="ORF">ACFQ3T_16830</name>
</gene>
<evidence type="ECO:0000313" key="4">
    <source>
        <dbReference type="Proteomes" id="UP001597168"/>
    </source>
</evidence>
<evidence type="ECO:0000256" key="1">
    <source>
        <dbReference type="SAM" id="MobiDB-lite"/>
    </source>
</evidence>
<dbReference type="EMBL" id="JBHTLK010000077">
    <property type="protein sequence ID" value="MFD1148797.1"/>
    <property type="molecule type" value="Genomic_DNA"/>
</dbReference>
<dbReference type="InterPro" id="IPR027275">
    <property type="entry name" value="PRC-brl_dom"/>
</dbReference>